<dbReference type="PROSITE" id="PS51745">
    <property type="entry name" value="PB1"/>
    <property type="match status" value="1"/>
</dbReference>
<dbReference type="InterPro" id="IPR053026">
    <property type="entry name" value="CDC42_GEF"/>
</dbReference>
<reference evidence="4 5" key="1">
    <citation type="journal article" date="2024" name="Commun. Biol.">
        <title>Comparative genomic analysis of thermophilic fungi reveals convergent evolutionary adaptations and gene losses.</title>
        <authorList>
            <person name="Steindorff A.S."/>
            <person name="Aguilar-Pontes M.V."/>
            <person name="Robinson A.J."/>
            <person name="Andreopoulos B."/>
            <person name="LaButti K."/>
            <person name="Kuo A."/>
            <person name="Mondo S."/>
            <person name="Riley R."/>
            <person name="Otillar R."/>
            <person name="Haridas S."/>
            <person name="Lipzen A."/>
            <person name="Grimwood J."/>
            <person name="Schmutz J."/>
            <person name="Clum A."/>
            <person name="Reid I.D."/>
            <person name="Moisan M.C."/>
            <person name="Butler G."/>
            <person name="Nguyen T.T.M."/>
            <person name="Dewar K."/>
            <person name="Conant G."/>
            <person name="Drula E."/>
            <person name="Henrissat B."/>
            <person name="Hansel C."/>
            <person name="Singer S."/>
            <person name="Hutchinson M.I."/>
            <person name="de Vries R.P."/>
            <person name="Natvig D.O."/>
            <person name="Powell A.J."/>
            <person name="Tsang A."/>
            <person name="Grigoriev I.V."/>
        </authorList>
    </citation>
    <scope>NUCLEOTIDE SEQUENCE [LARGE SCALE GENOMIC DNA]</scope>
    <source>
        <strain evidence="4 5">CBS 494.80</strain>
    </source>
</reference>
<dbReference type="SMART" id="SM00325">
    <property type="entry name" value="RhoGEF"/>
    <property type="match status" value="1"/>
</dbReference>
<dbReference type="InterPro" id="IPR011993">
    <property type="entry name" value="PH-like_dom_sf"/>
</dbReference>
<dbReference type="SMART" id="SM00666">
    <property type="entry name" value="PB1"/>
    <property type="match status" value="1"/>
</dbReference>
<dbReference type="SUPFAM" id="SSF48065">
    <property type="entry name" value="DBL homology domain (DH-domain)"/>
    <property type="match status" value="1"/>
</dbReference>
<dbReference type="InterPro" id="IPR000219">
    <property type="entry name" value="DH_dom"/>
</dbReference>
<dbReference type="Pfam" id="PF00621">
    <property type="entry name" value="RhoGEF"/>
    <property type="match status" value="1"/>
</dbReference>
<feature type="compositionally biased region" description="Low complexity" evidence="1">
    <location>
        <begin position="913"/>
        <end position="926"/>
    </location>
</feature>
<dbReference type="PROSITE" id="PS50010">
    <property type="entry name" value="DH_2"/>
    <property type="match status" value="1"/>
</dbReference>
<feature type="domain" description="DH" evidence="2">
    <location>
        <begin position="522"/>
        <end position="697"/>
    </location>
</feature>
<dbReference type="CDD" id="cd13246">
    <property type="entry name" value="PH_Scd1"/>
    <property type="match status" value="1"/>
</dbReference>
<dbReference type="CDD" id="cd05992">
    <property type="entry name" value="PB1"/>
    <property type="match status" value="1"/>
</dbReference>
<dbReference type="Gene3D" id="3.10.20.90">
    <property type="entry name" value="Phosphatidylinositol 3-kinase Catalytic Subunit, Chain A, domain 1"/>
    <property type="match status" value="1"/>
</dbReference>
<dbReference type="Pfam" id="PF00564">
    <property type="entry name" value="PB1"/>
    <property type="match status" value="1"/>
</dbReference>
<gene>
    <name evidence="4" type="ORF">VTL71DRAFT_14144</name>
</gene>
<dbReference type="Pfam" id="PF06395">
    <property type="entry name" value="CDC24"/>
    <property type="match status" value="1"/>
</dbReference>
<sequence length="1038" mass="116963">MDPLSVLASVIGILAATTKVATALSGIKSSLVDAPRTIDHALSQVNSIKAALSAIEKLLLRYDSVDSKRIAMIQVDDLVVTLTDAVLTFDEFETLVSPFLGLSSIAIGDRMKWAWKNDEVESILGRLERHKSTMLLMLSIAQSASDIEAEKSQVTLRDLVAQVLESNMDISRRLRSLEDASDSRSVLTDCFRNRNLVGSGNEIADNGRSSIHNSINASSIGKQSRLSRRQSAVRFSGPAFQHSFEADLNSTRVYTRTRLYNSDESFTTSGIRSHAWSVFSGMSLSEISNISAIALPLYLYELKNSHWYISEEYGQRTAKETQMMSDMPVSSTSDNLALQLVGPVEASGRGLIATSNVANRDNAGVQPIFQACIQLRQRLSEMTECNAHLIDTANGKDDDNESDIDPVTILWRCLRETTLLITVFNSLYPEHPLEFDARLPPAIKPKMAAYKFVEACLKVLKMSPEECFRMRDLFGDDTTGFVKVTRLIERVLDEAKTRVIPTSLGIDTAGSIIGPIEPQPQYRDYVVRELVETERKYIQNLEQLHNLKELIAQRGVIPGNVIHDIFLNLDDILDFGRRFLIKLEMINLQPSNEQKWGLSFAKYEEAFNVYLPYIANQRNATATALHEFHSIAQIDHALTVDSNTLGVFLVGPLPRLLKYPSLLKDLRDETGADENTKADLTSGIEAIERVIQKAKDAIDRDLRTETRASLCARVEDWKHHRVDHFGDLLIFGQFPILQEKLSKEYEVFLFEHILLACTEVNPFKLRTGLSFFQKDKPRDKDLTNRISKLRLTGRVFMTNITDVIPLTKGGNYTVQVFWKGDPGIENLIIRFPNESVMKRWHCTIDEQSKNRALLLDSSRGIDHPLPPQTTALLNNKFVKIMPPISEDEIDVLDPEYFQNTWYSVPLSAYSTPDSTTSSDNAGSSSPPANPTYYEDKAPVSSQLRFKLTYEDTYIILVTLSNITYQALIDRIDAKLSRFCEDSVAEGTLRLKYRDDDGDMCSIESDEDLQIAFQEQCEMHERQNLAWPKCVIELFCVKV</sequence>
<accession>A0ABR4CHM9</accession>
<feature type="domain" description="PB1" evidence="3">
    <location>
        <begin position="942"/>
        <end position="1023"/>
    </location>
</feature>
<dbReference type="EMBL" id="JAZHXI010000007">
    <property type="protein sequence ID" value="KAL2069465.1"/>
    <property type="molecule type" value="Genomic_DNA"/>
</dbReference>
<dbReference type="Gene3D" id="2.30.29.30">
    <property type="entry name" value="Pleckstrin-homology domain (PH domain)/Phosphotyrosine-binding domain (PTB)"/>
    <property type="match status" value="1"/>
</dbReference>
<dbReference type="Pfam" id="PF15411">
    <property type="entry name" value="PH_10"/>
    <property type="match status" value="1"/>
</dbReference>
<evidence type="ECO:0000259" key="3">
    <source>
        <dbReference type="PROSITE" id="PS51745"/>
    </source>
</evidence>
<dbReference type="Proteomes" id="UP001595075">
    <property type="component" value="Unassembled WGS sequence"/>
</dbReference>
<dbReference type="InterPro" id="IPR033511">
    <property type="entry name" value="Cdc24/Scd1_PH_dom"/>
</dbReference>
<evidence type="ECO:0000313" key="5">
    <source>
        <dbReference type="Proteomes" id="UP001595075"/>
    </source>
</evidence>
<dbReference type="CDD" id="cd00160">
    <property type="entry name" value="RhoGEF"/>
    <property type="match status" value="1"/>
</dbReference>
<dbReference type="Gene3D" id="1.20.900.10">
    <property type="entry name" value="Dbl homology (DH) domain"/>
    <property type="match status" value="1"/>
</dbReference>
<evidence type="ECO:0000259" key="2">
    <source>
        <dbReference type="PROSITE" id="PS50010"/>
    </source>
</evidence>
<keyword evidence="5" id="KW-1185">Reference proteome</keyword>
<dbReference type="InterPro" id="IPR035899">
    <property type="entry name" value="DBL_dom_sf"/>
</dbReference>
<dbReference type="InterPro" id="IPR000270">
    <property type="entry name" value="PB1_dom"/>
</dbReference>
<feature type="region of interest" description="Disordered" evidence="1">
    <location>
        <begin position="912"/>
        <end position="935"/>
    </location>
</feature>
<dbReference type="InterPro" id="IPR053793">
    <property type="entry name" value="PB1-like"/>
</dbReference>
<dbReference type="InterPro" id="IPR010481">
    <property type="entry name" value="Cdc24/Scd1_N"/>
</dbReference>
<proteinExistence type="predicted"/>
<name>A0ABR4CHM9_9HELO</name>
<protein>
    <submittedName>
        <fullName evidence="4">Uncharacterized protein</fullName>
    </submittedName>
</protein>
<dbReference type="PANTHER" id="PTHR47339">
    <property type="entry name" value="CELL DIVISION CONTROL PROTEIN 24"/>
    <property type="match status" value="1"/>
</dbReference>
<dbReference type="PANTHER" id="PTHR47339:SF1">
    <property type="entry name" value="CELL DIVISION CONTROL PROTEIN 24"/>
    <property type="match status" value="1"/>
</dbReference>
<dbReference type="SUPFAM" id="SSF54277">
    <property type="entry name" value="CAD &amp; PB1 domains"/>
    <property type="match status" value="1"/>
</dbReference>
<comment type="caution">
    <text evidence="4">The sequence shown here is derived from an EMBL/GenBank/DDBJ whole genome shotgun (WGS) entry which is preliminary data.</text>
</comment>
<dbReference type="SUPFAM" id="SSF50729">
    <property type="entry name" value="PH domain-like"/>
    <property type="match status" value="1"/>
</dbReference>
<evidence type="ECO:0000313" key="4">
    <source>
        <dbReference type="EMBL" id="KAL2069465.1"/>
    </source>
</evidence>
<evidence type="ECO:0000256" key="1">
    <source>
        <dbReference type="SAM" id="MobiDB-lite"/>
    </source>
</evidence>
<organism evidence="4 5">
    <name type="scientific">Oculimacula yallundae</name>
    <dbReference type="NCBI Taxonomy" id="86028"/>
    <lineage>
        <taxon>Eukaryota</taxon>
        <taxon>Fungi</taxon>
        <taxon>Dikarya</taxon>
        <taxon>Ascomycota</taxon>
        <taxon>Pezizomycotina</taxon>
        <taxon>Leotiomycetes</taxon>
        <taxon>Helotiales</taxon>
        <taxon>Ploettnerulaceae</taxon>
        <taxon>Oculimacula</taxon>
    </lineage>
</organism>